<dbReference type="EMBL" id="JJML01000002">
    <property type="protein sequence ID" value="KGF73959.1"/>
    <property type="molecule type" value="Genomic_DNA"/>
</dbReference>
<sequence length="70" mass="7901">MHRKEFIMGNWLNNIANTIKSYWNVTMIAVGALSLLLGIVFVPVPMVPGWPLIILGWLCLNALIYDYLPA</sequence>
<keyword evidence="1" id="KW-0812">Transmembrane</keyword>
<keyword evidence="3" id="KW-1185">Reference proteome</keyword>
<protein>
    <submittedName>
        <fullName evidence="2">Uncharacterized protein</fullName>
    </submittedName>
</protein>
<feature type="transmembrane region" description="Helical" evidence="1">
    <location>
        <begin position="21"/>
        <end position="44"/>
    </location>
</feature>
<organism evidence="2 3">
    <name type="scientific">Neosynechococcus sphagnicola sy1</name>
    <dbReference type="NCBI Taxonomy" id="1497020"/>
    <lineage>
        <taxon>Bacteria</taxon>
        <taxon>Bacillati</taxon>
        <taxon>Cyanobacteriota</taxon>
        <taxon>Cyanophyceae</taxon>
        <taxon>Neosynechococcales</taxon>
        <taxon>Neosynechococcaceae</taxon>
        <taxon>Neosynechococcus</taxon>
    </lineage>
</organism>
<reference evidence="2 3" key="1">
    <citation type="journal article" date="2014" name="Mol. Ecol.">
        <title>Evolution of Synechococcus.</title>
        <authorList>
            <person name="Dvorak P."/>
            <person name="Casamatta D."/>
            <person name="Hasler P."/>
            <person name="Poulickova A."/>
            <person name="Ondrej V."/>
            <person name="Sanges R."/>
        </authorList>
    </citation>
    <scope>NUCLEOTIDE SEQUENCE [LARGE SCALE GENOMIC DNA]</scope>
    <source>
        <strain evidence="2 3">CAUP A 1101</strain>
    </source>
</reference>
<dbReference type="AlphaFoldDB" id="A0A098TNU0"/>
<proteinExistence type="predicted"/>
<name>A0A098TNU0_9CYAN</name>
<keyword evidence="1" id="KW-1133">Transmembrane helix</keyword>
<feature type="transmembrane region" description="Helical" evidence="1">
    <location>
        <begin position="50"/>
        <end position="68"/>
    </location>
</feature>
<comment type="caution">
    <text evidence="2">The sequence shown here is derived from an EMBL/GenBank/DDBJ whole genome shotgun (WGS) entry which is preliminary data.</text>
</comment>
<evidence type="ECO:0000313" key="2">
    <source>
        <dbReference type="EMBL" id="KGF73959.1"/>
    </source>
</evidence>
<gene>
    <name evidence="2" type="ORF">DO97_06400</name>
</gene>
<keyword evidence="1" id="KW-0472">Membrane</keyword>
<accession>A0A098TNU0</accession>
<evidence type="ECO:0000313" key="3">
    <source>
        <dbReference type="Proteomes" id="UP000030170"/>
    </source>
</evidence>
<dbReference type="Proteomes" id="UP000030170">
    <property type="component" value="Unassembled WGS sequence"/>
</dbReference>
<dbReference type="STRING" id="1497020.DO97_06400"/>
<evidence type="ECO:0000256" key="1">
    <source>
        <dbReference type="SAM" id="Phobius"/>
    </source>
</evidence>